<keyword evidence="3" id="KW-1185">Reference proteome</keyword>
<dbReference type="Proteomes" id="UP000623461">
    <property type="component" value="Unassembled WGS sequence"/>
</dbReference>
<dbReference type="InterPro" id="IPR036866">
    <property type="entry name" value="RibonucZ/Hydroxyglut_hydro"/>
</dbReference>
<proteinExistence type="predicted"/>
<dbReference type="SMART" id="SM00849">
    <property type="entry name" value="Lactamase_B"/>
    <property type="match status" value="1"/>
</dbReference>
<evidence type="ECO:0000313" key="3">
    <source>
        <dbReference type="Proteomes" id="UP000623461"/>
    </source>
</evidence>
<evidence type="ECO:0000313" key="2">
    <source>
        <dbReference type="EMBL" id="GGM89624.1"/>
    </source>
</evidence>
<dbReference type="SUPFAM" id="SSF56281">
    <property type="entry name" value="Metallo-hydrolase/oxidoreductase"/>
    <property type="match status" value="1"/>
</dbReference>
<dbReference type="RefSeq" id="WP_030201347.1">
    <property type="nucleotide sequence ID" value="NZ_BMNZ01000002.1"/>
</dbReference>
<gene>
    <name evidence="2" type="ORF">GCM10009721_13670</name>
</gene>
<dbReference type="InterPro" id="IPR050855">
    <property type="entry name" value="NDM-1-like"/>
</dbReference>
<evidence type="ECO:0000259" key="1">
    <source>
        <dbReference type="SMART" id="SM00849"/>
    </source>
</evidence>
<protein>
    <submittedName>
        <fullName evidence="2">MBL fold metallo-hydrolase</fullName>
    </submittedName>
</protein>
<accession>A0ABQ2HTJ7</accession>
<dbReference type="CDD" id="cd07721">
    <property type="entry name" value="yflN-like_MBL-fold"/>
    <property type="match status" value="1"/>
</dbReference>
<dbReference type="InterPro" id="IPR001279">
    <property type="entry name" value="Metallo-B-lactamas"/>
</dbReference>
<dbReference type="PANTHER" id="PTHR42951:SF17">
    <property type="entry name" value="METALLO-BETA-LACTAMASE DOMAIN-CONTAINING PROTEIN"/>
    <property type="match status" value="1"/>
</dbReference>
<name>A0ABQ2HTJ7_9MICO</name>
<sequence length="242" mass="26360">MAKDLVVPLAPNVWRIPLVRDLVNGFILRDDDGQVTLVDMGVSSSGPKVVAALGAIGAGPSDVTRLVLTHAHPDHAGGAAHVARETGRGFTIHHDDAAYAMEGSSPPRDRSFLLGRLFDRFSRPGRDFEPLTVEREMVDGEVLPVAGGLRVVHTPGHSPGHVSLLHEESRTLITGDAIFNVMGLRWPVKAFCTDFRMTQRTAHELGELDYDVAAFTHGTELRDRPREAIRRFLSAHRATADG</sequence>
<organism evidence="2 3">
    <name type="scientific">Terrabacter tumescens</name>
    <dbReference type="NCBI Taxonomy" id="60443"/>
    <lineage>
        <taxon>Bacteria</taxon>
        <taxon>Bacillati</taxon>
        <taxon>Actinomycetota</taxon>
        <taxon>Actinomycetes</taxon>
        <taxon>Micrococcales</taxon>
        <taxon>Intrasporangiaceae</taxon>
        <taxon>Terrabacter</taxon>
    </lineage>
</organism>
<dbReference type="EMBL" id="BMNZ01000002">
    <property type="protein sequence ID" value="GGM89624.1"/>
    <property type="molecule type" value="Genomic_DNA"/>
</dbReference>
<dbReference type="Pfam" id="PF00753">
    <property type="entry name" value="Lactamase_B"/>
    <property type="match status" value="1"/>
</dbReference>
<comment type="caution">
    <text evidence="2">The sequence shown here is derived from an EMBL/GenBank/DDBJ whole genome shotgun (WGS) entry which is preliminary data.</text>
</comment>
<reference evidence="3" key="1">
    <citation type="journal article" date="2019" name="Int. J. Syst. Evol. Microbiol.">
        <title>The Global Catalogue of Microorganisms (GCM) 10K type strain sequencing project: providing services to taxonomists for standard genome sequencing and annotation.</title>
        <authorList>
            <consortium name="The Broad Institute Genomics Platform"/>
            <consortium name="The Broad Institute Genome Sequencing Center for Infectious Disease"/>
            <person name="Wu L."/>
            <person name="Ma J."/>
        </authorList>
    </citation>
    <scope>NUCLEOTIDE SEQUENCE [LARGE SCALE GENOMIC DNA]</scope>
    <source>
        <strain evidence="3">JCM 1365</strain>
    </source>
</reference>
<dbReference type="PANTHER" id="PTHR42951">
    <property type="entry name" value="METALLO-BETA-LACTAMASE DOMAIN-CONTAINING"/>
    <property type="match status" value="1"/>
</dbReference>
<feature type="domain" description="Metallo-beta-lactamase" evidence="1">
    <location>
        <begin position="22"/>
        <end position="217"/>
    </location>
</feature>
<dbReference type="Gene3D" id="3.60.15.10">
    <property type="entry name" value="Ribonuclease Z/Hydroxyacylglutathione hydrolase-like"/>
    <property type="match status" value="1"/>
</dbReference>